<feature type="transmembrane region" description="Helical" evidence="1">
    <location>
        <begin position="104"/>
        <end position="125"/>
    </location>
</feature>
<reference evidence="2" key="1">
    <citation type="submission" date="2020-08" db="EMBL/GenBank/DDBJ databases">
        <title>Genome public.</title>
        <authorList>
            <person name="Liu C."/>
            <person name="Sun Q."/>
        </authorList>
    </citation>
    <scope>NUCLEOTIDE SEQUENCE</scope>
    <source>
        <strain evidence="2">BX21</strain>
    </source>
</reference>
<proteinExistence type="predicted"/>
<gene>
    <name evidence="2" type="ORF">H8707_10655</name>
</gene>
<protein>
    <submittedName>
        <fullName evidence="2">TIGR04086 family membrane protein</fullName>
    </submittedName>
</protein>
<keyword evidence="1" id="KW-1133">Transmembrane helix</keyword>
<evidence type="ECO:0000256" key="1">
    <source>
        <dbReference type="SAM" id="Phobius"/>
    </source>
</evidence>
<feature type="transmembrane region" description="Helical" evidence="1">
    <location>
        <begin position="78"/>
        <end position="98"/>
    </location>
</feature>
<organism evidence="2 3">
    <name type="scientific">Paratissierella segnis</name>
    <dbReference type="NCBI Taxonomy" id="2763679"/>
    <lineage>
        <taxon>Bacteria</taxon>
        <taxon>Bacillati</taxon>
        <taxon>Bacillota</taxon>
        <taxon>Tissierellia</taxon>
        <taxon>Tissierellales</taxon>
        <taxon>Tissierellaceae</taxon>
        <taxon>Paratissierella</taxon>
    </lineage>
</organism>
<feature type="transmembrane region" description="Helical" evidence="1">
    <location>
        <begin position="47"/>
        <end position="66"/>
    </location>
</feature>
<dbReference type="NCBIfam" id="TIGR04086">
    <property type="entry name" value="TIGR04086_membr"/>
    <property type="match status" value="1"/>
</dbReference>
<accession>A0A926IFN4</accession>
<dbReference type="Proteomes" id="UP000601171">
    <property type="component" value="Unassembled WGS sequence"/>
</dbReference>
<sequence length="126" mass="13963">MKSKGNGISIKYLAKGLLIALIFSIIFIIIISFLLRFTSLRESKVSLFNNIAMILSIAIGSIYISFKVKENGWLNGGILGLLYYLVIIFLNVVFFRNLDTNALMLTKLILSTFSGIIGGIIGINIR</sequence>
<dbReference type="InterPro" id="IPR023804">
    <property type="entry name" value="DUF3792_TM"/>
</dbReference>
<dbReference type="RefSeq" id="WP_262430141.1">
    <property type="nucleotide sequence ID" value="NZ_JACRTG010000025.1"/>
</dbReference>
<keyword evidence="1" id="KW-0472">Membrane</keyword>
<dbReference type="Pfam" id="PF12670">
    <property type="entry name" value="DUF3792"/>
    <property type="match status" value="1"/>
</dbReference>
<name>A0A926IFN4_9FIRM</name>
<feature type="transmembrane region" description="Helical" evidence="1">
    <location>
        <begin position="12"/>
        <end position="35"/>
    </location>
</feature>
<evidence type="ECO:0000313" key="2">
    <source>
        <dbReference type="EMBL" id="MBC8588687.1"/>
    </source>
</evidence>
<evidence type="ECO:0000313" key="3">
    <source>
        <dbReference type="Proteomes" id="UP000601171"/>
    </source>
</evidence>
<comment type="caution">
    <text evidence="2">The sequence shown here is derived from an EMBL/GenBank/DDBJ whole genome shotgun (WGS) entry which is preliminary data.</text>
</comment>
<dbReference type="EMBL" id="JACRTG010000025">
    <property type="protein sequence ID" value="MBC8588687.1"/>
    <property type="molecule type" value="Genomic_DNA"/>
</dbReference>
<keyword evidence="3" id="KW-1185">Reference proteome</keyword>
<keyword evidence="1" id="KW-0812">Transmembrane</keyword>
<dbReference type="AlphaFoldDB" id="A0A926IFN4"/>